<dbReference type="InterPro" id="IPR020550">
    <property type="entry name" value="Inositol_monophosphatase_CS"/>
</dbReference>
<keyword evidence="7" id="KW-0460">Magnesium</keyword>
<sequence>MNYLELVQIAEKVALAAGELLLDRPANLEVSTKSSEVDVVTQMDLASEALITSMLAQLRPADGLLGEEGADVVSKSGVTWVIDPIDGTVNYLYGLPGWNVSIGAQIDGQSVAGVVYAPLLAGGTIWSATLGGGAFVAINSGQPQKIKVNNPIELSQALLATGFSYSRETRREQGAKFAKLIPEVRDIRRFGAAAVDLCFVAQGVVDGFFEIGLKPWDLAAGGLIATEAGATLSNLSGDPADESFTIAAGPHLHANLLKLLN</sequence>
<evidence type="ECO:0000256" key="6">
    <source>
        <dbReference type="ARBA" id="ARBA00022801"/>
    </source>
</evidence>
<dbReference type="Gene3D" id="3.30.540.10">
    <property type="entry name" value="Fructose-1,6-Bisphosphatase, subunit A, domain 1"/>
    <property type="match status" value="1"/>
</dbReference>
<comment type="similarity">
    <text evidence="3">Belongs to the inositol monophosphatase superfamily.</text>
</comment>
<accession>A0A6J7CIB2</accession>
<reference evidence="11" key="1">
    <citation type="submission" date="2020-05" db="EMBL/GenBank/DDBJ databases">
        <authorList>
            <person name="Chiriac C."/>
            <person name="Salcher M."/>
            <person name="Ghai R."/>
            <person name="Kavagutti S V."/>
        </authorList>
    </citation>
    <scope>NUCLEOTIDE SEQUENCE</scope>
</reference>
<evidence type="ECO:0000313" key="11">
    <source>
        <dbReference type="EMBL" id="CAB4856508.1"/>
    </source>
</evidence>
<dbReference type="EMBL" id="CAEZYJ010000037">
    <property type="protein sequence ID" value="CAB4716919.1"/>
    <property type="molecule type" value="Genomic_DNA"/>
</dbReference>
<dbReference type="PANTHER" id="PTHR20854:SF4">
    <property type="entry name" value="INOSITOL-1-MONOPHOSPHATASE-RELATED"/>
    <property type="match status" value="1"/>
</dbReference>
<dbReference type="GO" id="GO:0007165">
    <property type="term" value="P:signal transduction"/>
    <property type="evidence" value="ECO:0007669"/>
    <property type="project" value="TreeGrafter"/>
</dbReference>
<dbReference type="GO" id="GO:0046872">
    <property type="term" value="F:metal ion binding"/>
    <property type="evidence" value="ECO:0007669"/>
    <property type="project" value="UniProtKB-KW"/>
</dbReference>
<gene>
    <name evidence="8" type="ORF">UFOPK2360_00655</name>
    <name evidence="9" type="ORF">UFOPK2659_00399</name>
    <name evidence="10" type="ORF">UFOPK2922_00925</name>
    <name evidence="11" type="ORF">UFOPK3306_00172</name>
</gene>
<organism evidence="11">
    <name type="scientific">freshwater metagenome</name>
    <dbReference type="NCBI Taxonomy" id="449393"/>
    <lineage>
        <taxon>unclassified sequences</taxon>
        <taxon>metagenomes</taxon>
        <taxon>ecological metagenomes</taxon>
    </lineage>
</organism>
<evidence type="ECO:0000256" key="7">
    <source>
        <dbReference type="ARBA" id="ARBA00022842"/>
    </source>
</evidence>
<dbReference type="AlphaFoldDB" id="A0A6J7CIB2"/>
<dbReference type="InterPro" id="IPR020583">
    <property type="entry name" value="Inositol_monoP_metal-BS"/>
</dbReference>
<dbReference type="PANTHER" id="PTHR20854">
    <property type="entry name" value="INOSITOL MONOPHOSPHATASE"/>
    <property type="match status" value="1"/>
</dbReference>
<proteinExistence type="inferred from homology"/>
<evidence type="ECO:0000256" key="1">
    <source>
        <dbReference type="ARBA" id="ARBA00001033"/>
    </source>
</evidence>
<dbReference type="GO" id="GO:0008934">
    <property type="term" value="F:inositol monophosphate 1-phosphatase activity"/>
    <property type="evidence" value="ECO:0007669"/>
    <property type="project" value="InterPro"/>
</dbReference>
<dbReference type="CDD" id="cd01639">
    <property type="entry name" value="IMPase"/>
    <property type="match status" value="1"/>
</dbReference>
<evidence type="ECO:0000313" key="8">
    <source>
        <dbReference type="EMBL" id="CAB4682466.1"/>
    </source>
</evidence>
<evidence type="ECO:0000256" key="2">
    <source>
        <dbReference type="ARBA" id="ARBA00001946"/>
    </source>
</evidence>
<evidence type="ECO:0000313" key="9">
    <source>
        <dbReference type="EMBL" id="CAB4716919.1"/>
    </source>
</evidence>
<dbReference type="EMBL" id="CAFBLI010000007">
    <property type="protein sequence ID" value="CAB4856508.1"/>
    <property type="molecule type" value="Genomic_DNA"/>
</dbReference>
<evidence type="ECO:0000256" key="4">
    <source>
        <dbReference type="ARBA" id="ARBA00013106"/>
    </source>
</evidence>
<dbReference type="EC" id="3.1.3.25" evidence="4"/>
<comment type="cofactor">
    <cofactor evidence="2">
        <name>Mg(2+)</name>
        <dbReference type="ChEBI" id="CHEBI:18420"/>
    </cofactor>
</comment>
<comment type="catalytic activity">
    <reaction evidence="1">
        <text>a myo-inositol phosphate + H2O = myo-inositol + phosphate</text>
        <dbReference type="Rhea" id="RHEA:24056"/>
        <dbReference type="ChEBI" id="CHEBI:15377"/>
        <dbReference type="ChEBI" id="CHEBI:17268"/>
        <dbReference type="ChEBI" id="CHEBI:43474"/>
        <dbReference type="ChEBI" id="CHEBI:84139"/>
        <dbReference type="EC" id="3.1.3.25"/>
    </reaction>
</comment>
<dbReference type="PROSITE" id="PS00630">
    <property type="entry name" value="IMP_2"/>
    <property type="match status" value="1"/>
</dbReference>
<protein>
    <recommendedName>
        <fullName evidence="4">inositol-phosphate phosphatase</fullName>
        <ecNumber evidence="4">3.1.3.25</ecNumber>
    </recommendedName>
</protein>
<evidence type="ECO:0000256" key="3">
    <source>
        <dbReference type="ARBA" id="ARBA00009759"/>
    </source>
</evidence>
<dbReference type="EMBL" id="CAEZZS010000040">
    <property type="protein sequence ID" value="CAB4779561.1"/>
    <property type="molecule type" value="Genomic_DNA"/>
</dbReference>
<evidence type="ECO:0000256" key="5">
    <source>
        <dbReference type="ARBA" id="ARBA00022723"/>
    </source>
</evidence>
<dbReference type="InterPro" id="IPR033942">
    <property type="entry name" value="IMPase"/>
</dbReference>
<keyword evidence="6" id="KW-0378">Hydrolase</keyword>
<evidence type="ECO:0000313" key="10">
    <source>
        <dbReference type="EMBL" id="CAB4779561.1"/>
    </source>
</evidence>
<dbReference type="GO" id="GO:0006020">
    <property type="term" value="P:inositol metabolic process"/>
    <property type="evidence" value="ECO:0007669"/>
    <property type="project" value="TreeGrafter"/>
</dbReference>
<dbReference type="InterPro" id="IPR000760">
    <property type="entry name" value="Inositol_monophosphatase-like"/>
</dbReference>
<dbReference type="PRINTS" id="PR00377">
    <property type="entry name" value="IMPHPHTASES"/>
</dbReference>
<name>A0A6J7CIB2_9ZZZZ</name>
<dbReference type="Pfam" id="PF00459">
    <property type="entry name" value="Inositol_P"/>
    <property type="match status" value="1"/>
</dbReference>
<dbReference type="Gene3D" id="3.40.190.80">
    <property type="match status" value="1"/>
</dbReference>
<dbReference type="GO" id="GO:0046854">
    <property type="term" value="P:phosphatidylinositol phosphate biosynthetic process"/>
    <property type="evidence" value="ECO:0007669"/>
    <property type="project" value="InterPro"/>
</dbReference>
<dbReference type="EMBL" id="CAEZXH010000031">
    <property type="protein sequence ID" value="CAB4682466.1"/>
    <property type="molecule type" value="Genomic_DNA"/>
</dbReference>
<keyword evidence="5" id="KW-0479">Metal-binding</keyword>
<dbReference type="PROSITE" id="PS00629">
    <property type="entry name" value="IMP_1"/>
    <property type="match status" value="1"/>
</dbReference>
<dbReference type="SUPFAM" id="SSF56655">
    <property type="entry name" value="Carbohydrate phosphatase"/>
    <property type="match status" value="1"/>
</dbReference>